<evidence type="ECO:0000313" key="1">
    <source>
        <dbReference type="EMBL" id="KAI8423437.1"/>
    </source>
</evidence>
<comment type="caution">
    <text evidence="1">The sequence shown here is derived from an EMBL/GenBank/DDBJ whole genome shotgun (WGS) entry which is preliminary data.</text>
</comment>
<sequence>MWDRKSTLALIEDIRRFPCLWDTQCDDYRTRAKKIEAYTVLGEKYAVNPKEIDLKFQALKNQFRREHRRLERNEEGLSPKQIYWFGYEHLLFLLNNCVKPARKTNENTSDDAENMEQNSDAEYAEYIEYEALDSEPEKIQPIKFTKVKNKGRTTATEAFKCMRVLAEKVCSRDEFDIYGEYIAHKLRESGRSNREIAIAQHEINKICFKLSMGELQQCDGSMQGSQSNRETESENVRYEFVESDEVQPGM</sequence>
<dbReference type="EMBL" id="CM046122">
    <property type="protein sequence ID" value="KAI8423437.1"/>
    <property type="molecule type" value="Genomic_DNA"/>
</dbReference>
<evidence type="ECO:0000313" key="2">
    <source>
        <dbReference type="Proteomes" id="UP001064048"/>
    </source>
</evidence>
<accession>A0ACC0JH67</accession>
<keyword evidence="2" id="KW-1185">Reference proteome</keyword>
<reference evidence="1 2" key="1">
    <citation type="journal article" date="2022" name="Genome Biol. Evol.">
        <title>The Spruce Budworm Genome: Reconstructing the Evolutionary History of Antifreeze Proteins.</title>
        <authorList>
            <person name="Beliveau C."/>
            <person name="Gagne P."/>
            <person name="Picq S."/>
            <person name="Vernygora O."/>
            <person name="Keeling C.I."/>
            <person name="Pinkney K."/>
            <person name="Doucet D."/>
            <person name="Wen F."/>
            <person name="Johnston J.S."/>
            <person name="Maaroufi H."/>
            <person name="Boyle B."/>
            <person name="Laroche J."/>
            <person name="Dewar K."/>
            <person name="Juretic N."/>
            <person name="Blackburn G."/>
            <person name="Nisole A."/>
            <person name="Brunet B."/>
            <person name="Brandao M."/>
            <person name="Lumley L."/>
            <person name="Duan J."/>
            <person name="Quan G."/>
            <person name="Lucarotti C.J."/>
            <person name="Roe A.D."/>
            <person name="Sperling F.A.H."/>
            <person name="Levesque R.C."/>
            <person name="Cusson M."/>
        </authorList>
    </citation>
    <scope>NUCLEOTIDE SEQUENCE [LARGE SCALE GENOMIC DNA]</scope>
    <source>
        <strain evidence="1">Glfc:IPQL:Cfum</strain>
    </source>
</reference>
<name>A0ACC0JH67_CHOFU</name>
<gene>
    <name evidence="1" type="ORF">MSG28_012570</name>
</gene>
<dbReference type="Proteomes" id="UP001064048">
    <property type="component" value="Chromosome 22"/>
</dbReference>
<proteinExistence type="predicted"/>
<protein>
    <submittedName>
        <fullName evidence="1">Uncharacterized protein</fullName>
    </submittedName>
</protein>
<organism evidence="1 2">
    <name type="scientific">Choristoneura fumiferana</name>
    <name type="common">Spruce budworm moth</name>
    <name type="synonym">Archips fumiferana</name>
    <dbReference type="NCBI Taxonomy" id="7141"/>
    <lineage>
        <taxon>Eukaryota</taxon>
        <taxon>Metazoa</taxon>
        <taxon>Ecdysozoa</taxon>
        <taxon>Arthropoda</taxon>
        <taxon>Hexapoda</taxon>
        <taxon>Insecta</taxon>
        <taxon>Pterygota</taxon>
        <taxon>Neoptera</taxon>
        <taxon>Endopterygota</taxon>
        <taxon>Lepidoptera</taxon>
        <taxon>Glossata</taxon>
        <taxon>Ditrysia</taxon>
        <taxon>Tortricoidea</taxon>
        <taxon>Tortricidae</taxon>
        <taxon>Tortricinae</taxon>
        <taxon>Choristoneura</taxon>
    </lineage>
</organism>